<keyword evidence="1" id="KW-1133">Transmembrane helix</keyword>
<dbReference type="AlphaFoldDB" id="Q0W5R5"/>
<reference evidence="2 3" key="1">
    <citation type="journal article" date="2006" name="Science">
        <title>Genome of rice cluster I archaea -- the key methane producers in the rice rhizosphere.</title>
        <authorList>
            <person name="Erkel C."/>
            <person name="Kube M."/>
            <person name="Reinhardt R."/>
            <person name="Liesack W."/>
        </authorList>
    </citation>
    <scope>NUCLEOTIDE SEQUENCE [LARGE SCALE GENOMIC DNA]</scope>
    <source>
        <strain evidence="3">DSM 22066 / NBRC 105507 / MRE50</strain>
    </source>
</reference>
<evidence type="ECO:0000256" key="1">
    <source>
        <dbReference type="SAM" id="Phobius"/>
    </source>
</evidence>
<feature type="transmembrane region" description="Helical" evidence="1">
    <location>
        <begin position="88"/>
        <end position="106"/>
    </location>
</feature>
<feature type="transmembrane region" description="Helical" evidence="1">
    <location>
        <begin position="26"/>
        <end position="43"/>
    </location>
</feature>
<keyword evidence="3" id="KW-1185">Reference proteome</keyword>
<feature type="transmembrane region" description="Helical" evidence="1">
    <location>
        <begin position="55"/>
        <end position="76"/>
    </location>
</feature>
<keyword evidence="1" id="KW-0812">Transmembrane</keyword>
<organism evidence="2 3">
    <name type="scientific">Methanocella arvoryzae (strain DSM 22066 / NBRC 105507 / MRE50)</name>
    <dbReference type="NCBI Taxonomy" id="351160"/>
    <lineage>
        <taxon>Archaea</taxon>
        <taxon>Methanobacteriati</taxon>
        <taxon>Methanobacteriota</taxon>
        <taxon>Stenosarchaea group</taxon>
        <taxon>Methanomicrobia</taxon>
        <taxon>Methanocellales</taxon>
        <taxon>Methanocellaceae</taxon>
        <taxon>Methanocella</taxon>
    </lineage>
</organism>
<evidence type="ECO:0000313" key="2">
    <source>
        <dbReference type="EMBL" id="CAJ36278.1"/>
    </source>
</evidence>
<protein>
    <submittedName>
        <fullName evidence="2">Uncharacterized protein</fullName>
    </submittedName>
</protein>
<evidence type="ECO:0000313" key="3">
    <source>
        <dbReference type="Proteomes" id="UP000000663"/>
    </source>
</evidence>
<dbReference type="RefSeq" id="WP_012036242.1">
    <property type="nucleotide sequence ID" value="NC_009464.1"/>
</dbReference>
<feature type="transmembrane region" description="Helical" evidence="1">
    <location>
        <begin position="126"/>
        <end position="155"/>
    </location>
</feature>
<dbReference type="eggNOG" id="arCOG12583">
    <property type="taxonomic scope" value="Archaea"/>
</dbReference>
<keyword evidence="1" id="KW-0472">Membrane</keyword>
<dbReference type="EMBL" id="AM114193">
    <property type="protein sequence ID" value="CAJ36278.1"/>
    <property type="molecule type" value="Genomic_DNA"/>
</dbReference>
<dbReference type="GeneID" id="5145082"/>
<gene>
    <name evidence="2" type="ORF">RCIX933</name>
</gene>
<dbReference type="Proteomes" id="UP000000663">
    <property type="component" value="Chromosome"/>
</dbReference>
<name>Q0W5R5_METAR</name>
<sequence>MVVHTIKHQYPEEVEILDMDEKMRKLLALVAMVAIGAVVLVIAGEVAKYIIPHEALYFLLINKVYFLAAAIFLLLLGIDKINMNSARNLSATFVLIIIGVVLLWLLDKAASGMLWGGMYPSVYGRIPAQYVTLFLQALDIIAIALGALGGFLVLLKAMDKIKDLLNGATTTTTVKTETKEKEI</sequence>
<proteinExistence type="predicted"/>
<accession>Q0W5R5</accession>
<dbReference type="KEGG" id="rci:RCIX933"/>